<dbReference type="RefSeq" id="WP_136640377.1">
    <property type="nucleotide sequence ID" value="NZ_QYRT01000002.1"/>
</dbReference>
<feature type="domain" description="HTH marR-type" evidence="7">
    <location>
        <begin position="12"/>
        <end position="142"/>
    </location>
</feature>
<keyword evidence="9" id="KW-1185">Reference proteome</keyword>
<dbReference type="InterPro" id="IPR055166">
    <property type="entry name" value="Transc_reg_Sar_Rot_HTH"/>
</dbReference>
<evidence type="ECO:0000256" key="1">
    <source>
        <dbReference type="ARBA" id="ARBA00004496"/>
    </source>
</evidence>
<keyword evidence="2" id="KW-0963">Cytoplasm</keyword>
<dbReference type="SMART" id="SM00347">
    <property type="entry name" value="HTH_MARR"/>
    <property type="match status" value="1"/>
</dbReference>
<evidence type="ECO:0000256" key="2">
    <source>
        <dbReference type="ARBA" id="ARBA00022490"/>
    </source>
</evidence>
<dbReference type="Pfam" id="PF22381">
    <property type="entry name" value="Staph_reg_Sar_Rot"/>
    <property type="match status" value="1"/>
</dbReference>
<dbReference type="GO" id="GO:0006950">
    <property type="term" value="P:response to stress"/>
    <property type="evidence" value="ECO:0007669"/>
    <property type="project" value="TreeGrafter"/>
</dbReference>
<accession>A0A4T2CD97</accession>
<sequence>MIPSETPTLSLDEQICFALYSASRSITSRYRELLDPLGLTYPQYLVFVVLWHEGALSVSQLGERLALDSGTLSPLLRRLEKSGLIARERGTADERVVMVSLTPSGSDLRAEAAGIPAAICASTGLQLPELQALTQQLASLTDHVRSTPPRSTPARSTSLRSAP</sequence>
<evidence type="ECO:0000313" key="8">
    <source>
        <dbReference type="EMBL" id="TIH40606.1"/>
    </source>
</evidence>
<dbReference type="OrthoDB" id="9806864at2"/>
<dbReference type="InterPro" id="IPR039422">
    <property type="entry name" value="MarR/SlyA-like"/>
</dbReference>
<dbReference type="InterPro" id="IPR000835">
    <property type="entry name" value="HTH_MarR-typ"/>
</dbReference>
<dbReference type="PRINTS" id="PR00598">
    <property type="entry name" value="HTHMARR"/>
</dbReference>
<comment type="subcellular location">
    <subcellularLocation>
        <location evidence="1">Cytoplasm</location>
    </subcellularLocation>
</comment>
<keyword evidence="3" id="KW-0805">Transcription regulation</keyword>
<evidence type="ECO:0000256" key="5">
    <source>
        <dbReference type="ARBA" id="ARBA00023163"/>
    </source>
</evidence>
<evidence type="ECO:0000313" key="9">
    <source>
        <dbReference type="Proteomes" id="UP000306192"/>
    </source>
</evidence>
<feature type="region of interest" description="Disordered" evidence="6">
    <location>
        <begin position="140"/>
        <end position="163"/>
    </location>
</feature>
<keyword evidence="5" id="KW-0804">Transcription</keyword>
<dbReference type="SUPFAM" id="SSF46785">
    <property type="entry name" value="Winged helix' DNA-binding domain"/>
    <property type="match status" value="1"/>
</dbReference>
<dbReference type="Proteomes" id="UP000306192">
    <property type="component" value="Unassembled WGS sequence"/>
</dbReference>
<dbReference type="InterPro" id="IPR036388">
    <property type="entry name" value="WH-like_DNA-bd_sf"/>
</dbReference>
<keyword evidence="4" id="KW-0238">DNA-binding</keyword>
<dbReference type="CDD" id="cd00090">
    <property type="entry name" value="HTH_ARSR"/>
    <property type="match status" value="1"/>
</dbReference>
<dbReference type="GO" id="GO:0005737">
    <property type="term" value="C:cytoplasm"/>
    <property type="evidence" value="ECO:0007669"/>
    <property type="project" value="UniProtKB-SubCell"/>
</dbReference>
<dbReference type="GO" id="GO:0003677">
    <property type="term" value="F:DNA binding"/>
    <property type="evidence" value="ECO:0007669"/>
    <property type="project" value="UniProtKB-KW"/>
</dbReference>
<dbReference type="FunFam" id="1.10.10.10:FF:000163">
    <property type="entry name" value="MarR family transcriptional regulator"/>
    <property type="match status" value="1"/>
</dbReference>
<dbReference type="PANTHER" id="PTHR33164:SF5">
    <property type="entry name" value="ORGANIC HYDROPEROXIDE RESISTANCE TRANSCRIPTIONAL REGULATOR"/>
    <property type="match status" value="1"/>
</dbReference>
<organism evidence="8 9">
    <name type="scientific">Subtercola vilae</name>
    <dbReference type="NCBI Taxonomy" id="2056433"/>
    <lineage>
        <taxon>Bacteria</taxon>
        <taxon>Bacillati</taxon>
        <taxon>Actinomycetota</taxon>
        <taxon>Actinomycetes</taxon>
        <taxon>Micrococcales</taxon>
        <taxon>Microbacteriaceae</taxon>
        <taxon>Subtercola</taxon>
    </lineage>
</organism>
<feature type="compositionally biased region" description="Polar residues" evidence="6">
    <location>
        <begin position="153"/>
        <end position="163"/>
    </location>
</feature>
<dbReference type="InterPro" id="IPR036390">
    <property type="entry name" value="WH_DNA-bd_sf"/>
</dbReference>
<proteinExistence type="predicted"/>
<evidence type="ECO:0000256" key="4">
    <source>
        <dbReference type="ARBA" id="ARBA00023125"/>
    </source>
</evidence>
<gene>
    <name evidence="8" type="ORF">D4765_01060</name>
</gene>
<dbReference type="EMBL" id="QYRT01000002">
    <property type="protein sequence ID" value="TIH40606.1"/>
    <property type="molecule type" value="Genomic_DNA"/>
</dbReference>
<dbReference type="PANTHER" id="PTHR33164">
    <property type="entry name" value="TRANSCRIPTIONAL REGULATOR, MARR FAMILY"/>
    <property type="match status" value="1"/>
</dbReference>
<dbReference type="GO" id="GO:0003700">
    <property type="term" value="F:DNA-binding transcription factor activity"/>
    <property type="evidence" value="ECO:0007669"/>
    <property type="project" value="InterPro"/>
</dbReference>
<comment type="caution">
    <text evidence="8">The sequence shown here is derived from an EMBL/GenBank/DDBJ whole genome shotgun (WGS) entry which is preliminary data.</text>
</comment>
<evidence type="ECO:0000256" key="3">
    <source>
        <dbReference type="ARBA" id="ARBA00023015"/>
    </source>
</evidence>
<protein>
    <submittedName>
        <fullName evidence="8">MarR family transcriptional regulator</fullName>
    </submittedName>
</protein>
<evidence type="ECO:0000256" key="6">
    <source>
        <dbReference type="SAM" id="MobiDB-lite"/>
    </source>
</evidence>
<dbReference type="AlphaFoldDB" id="A0A4T2CD97"/>
<name>A0A4T2CD97_9MICO</name>
<evidence type="ECO:0000259" key="7">
    <source>
        <dbReference type="PROSITE" id="PS50995"/>
    </source>
</evidence>
<reference evidence="8 9" key="1">
    <citation type="journal article" date="2019" name="Microorganisms">
        <title>Systematic Affiliation and Genome Analysis of Subtercola vilae DB165(T) with Particular Emphasis on Cold Adaptation of an Isolate from a High-Altitude Cold Volcano Lake.</title>
        <authorList>
            <person name="Villalobos A.S."/>
            <person name="Wiese J."/>
            <person name="Imhoff J.F."/>
            <person name="Dorador C."/>
            <person name="Keller A."/>
            <person name="Hentschel U."/>
        </authorList>
    </citation>
    <scope>NUCLEOTIDE SEQUENCE [LARGE SCALE GENOMIC DNA]</scope>
    <source>
        <strain evidence="8 9">DB165</strain>
    </source>
</reference>
<dbReference type="PROSITE" id="PS50995">
    <property type="entry name" value="HTH_MARR_2"/>
    <property type="match status" value="1"/>
</dbReference>
<dbReference type="InterPro" id="IPR011991">
    <property type="entry name" value="ArsR-like_HTH"/>
</dbReference>
<dbReference type="Gene3D" id="1.10.10.10">
    <property type="entry name" value="Winged helix-like DNA-binding domain superfamily/Winged helix DNA-binding domain"/>
    <property type="match status" value="1"/>
</dbReference>